<dbReference type="PANTHER" id="PTHR47396">
    <property type="entry name" value="TYPE I RESTRICTION ENZYME ECOKI R PROTEIN"/>
    <property type="match status" value="1"/>
</dbReference>
<dbReference type="GO" id="GO:0003677">
    <property type="term" value="F:DNA binding"/>
    <property type="evidence" value="ECO:0007669"/>
    <property type="project" value="InterPro"/>
</dbReference>
<dbReference type="STRING" id="228959.SAMN05421797_101890"/>
<evidence type="ECO:0000313" key="2">
    <source>
        <dbReference type="EMBL" id="SIQ15887.1"/>
    </source>
</evidence>
<organism evidence="2 3">
    <name type="scientific">Maribacter ulvicola</name>
    <dbReference type="NCBI Taxonomy" id="228959"/>
    <lineage>
        <taxon>Bacteria</taxon>
        <taxon>Pseudomonadati</taxon>
        <taxon>Bacteroidota</taxon>
        <taxon>Flavobacteriia</taxon>
        <taxon>Flavobacteriales</taxon>
        <taxon>Flavobacteriaceae</taxon>
        <taxon>Maribacter</taxon>
    </lineage>
</organism>
<dbReference type="EMBL" id="FTMA01000001">
    <property type="protein sequence ID" value="SIQ15887.1"/>
    <property type="molecule type" value="Genomic_DNA"/>
</dbReference>
<keyword evidence="3" id="KW-1185">Reference proteome</keyword>
<dbReference type="Pfam" id="PF04851">
    <property type="entry name" value="ResIII"/>
    <property type="match status" value="1"/>
</dbReference>
<sequence>MIQEKKRYDTKDLILKVNQFYNQSELPLPYWDRFLDALCGTREYQKKAIRSSVIYLASKEYTNIQDLVSKNHYQNPQLRERYPELADYHRKLQLPSKLSATIDLATGTGKSYVMYGIAQILLGLGLVKRVLVLCPSTTIEKELHKKFLALVSDPILKETIPPSAIIRNPSIVDGSVTVDEGAICIENVHAVYERTGSSIEDSFGFKRGFDTVVLNDETHHIYNKISGNTTEARGLKIWKKFLLDDGYNFKYMLGFTGTAYIGNDYFNDVIYRYSLREAVDEKFVKKINYVSEDDSINEDQRFQKIYQNHSNNKVTYKNVKPLTILVTNNITNAKRLETRLVEFLMLEEGLEEQEVRDKLVMTVTSDKVHKHNVIRLEEVDEQDSTVEWIVSVSMLTEGWDVKNVFQIVPMEERAFNSKLLISQVLGRGLRVPPEYINNAEVTIFNHSSWGSKIKGLVDEVLELEMRLESSNLIDGDRSKFHFELYNIDYNKIEKAVENNSKEKEFNYKGIINLESSVDQVSQETTYTNLASDYKSVEYKIKNRMTPIKEIVDKIYHEFQTREWEGVTLKLQEGQYTKNNLPPKEEITKLIRRSMDKVGLEGDELNEKNKRNIFSSFNTLLRRKNKSLELVRIAQKPFVISTKERIKETLSIGNLRHNSTVMYSNNYNEEVKDTDVLNFLQEVIDDGTFPRNATLQANSYDFKTPVDLAFLNATPERKFAEKLVRNENSKALDAWLKSTNQSFYTIEYSLSSKSGNHTKQGKFNPDFFVKTSDTEIEYITVVEIKDDQDYSDLNKAKFKWATIHFQELNKQLEENNVNQRYNFHFLSPENYDDFFEYLRNGKLVQGLFTSNLDKELST</sequence>
<evidence type="ECO:0000259" key="1">
    <source>
        <dbReference type="Pfam" id="PF04851"/>
    </source>
</evidence>
<reference evidence="3" key="1">
    <citation type="submission" date="2017-01" db="EMBL/GenBank/DDBJ databases">
        <authorList>
            <person name="Varghese N."/>
            <person name="Submissions S."/>
        </authorList>
    </citation>
    <scope>NUCLEOTIDE SEQUENCE [LARGE SCALE GENOMIC DNA]</scope>
    <source>
        <strain evidence="3">DSM 15366</strain>
    </source>
</reference>
<gene>
    <name evidence="2" type="ORF">SAMN05421797_101890</name>
</gene>
<feature type="domain" description="Helicase/UvrB N-terminal" evidence="1">
    <location>
        <begin position="41"/>
        <end position="259"/>
    </location>
</feature>
<dbReference type="Proteomes" id="UP000186953">
    <property type="component" value="Unassembled WGS sequence"/>
</dbReference>
<dbReference type="AlphaFoldDB" id="A0A1N6QH34"/>
<proteinExistence type="predicted"/>
<dbReference type="GO" id="GO:0005829">
    <property type="term" value="C:cytosol"/>
    <property type="evidence" value="ECO:0007669"/>
    <property type="project" value="TreeGrafter"/>
</dbReference>
<dbReference type="InterPro" id="IPR027417">
    <property type="entry name" value="P-loop_NTPase"/>
</dbReference>
<dbReference type="GO" id="GO:0016787">
    <property type="term" value="F:hydrolase activity"/>
    <property type="evidence" value="ECO:0007669"/>
    <property type="project" value="InterPro"/>
</dbReference>
<evidence type="ECO:0000313" key="3">
    <source>
        <dbReference type="Proteomes" id="UP000186953"/>
    </source>
</evidence>
<name>A0A1N6QH34_9FLAO</name>
<dbReference type="RefSeq" id="WP_084181969.1">
    <property type="nucleotide sequence ID" value="NZ_FTMA01000001.1"/>
</dbReference>
<dbReference type="GO" id="GO:0005524">
    <property type="term" value="F:ATP binding"/>
    <property type="evidence" value="ECO:0007669"/>
    <property type="project" value="InterPro"/>
</dbReference>
<dbReference type="Gene3D" id="3.40.50.300">
    <property type="entry name" value="P-loop containing nucleotide triphosphate hydrolases"/>
    <property type="match status" value="2"/>
</dbReference>
<dbReference type="PANTHER" id="PTHR47396:SF1">
    <property type="entry name" value="ATP-DEPENDENT HELICASE IRC3-RELATED"/>
    <property type="match status" value="1"/>
</dbReference>
<accession>A0A1N6QH34</accession>
<dbReference type="InterPro" id="IPR050742">
    <property type="entry name" value="Helicase_Restrict-Modif_Enz"/>
</dbReference>
<dbReference type="InterPro" id="IPR006935">
    <property type="entry name" value="Helicase/UvrB_N"/>
</dbReference>
<protein>
    <submittedName>
        <fullName evidence="2">Type III restriction enzyme</fullName>
    </submittedName>
</protein>
<dbReference type="SUPFAM" id="SSF52540">
    <property type="entry name" value="P-loop containing nucleoside triphosphate hydrolases"/>
    <property type="match status" value="2"/>
</dbReference>